<dbReference type="GO" id="GO:0003777">
    <property type="term" value="F:microtubule motor activity"/>
    <property type="evidence" value="ECO:0007669"/>
    <property type="project" value="InterPro"/>
</dbReference>
<feature type="region of interest" description="Disordered" evidence="2">
    <location>
        <begin position="1"/>
        <end position="42"/>
    </location>
</feature>
<reference evidence="4 5" key="1">
    <citation type="submission" date="2020-04" db="EMBL/GenBank/DDBJ databases">
        <title>Perkinsus olseni comparative genomics.</title>
        <authorList>
            <person name="Bogema D.R."/>
        </authorList>
    </citation>
    <scope>NUCLEOTIDE SEQUENCE [LARGE SCALE GENOMIC DNA]</scope>
    <source>
        <strain evidence="4">00978-12</strain>
    </source>
</reference>
<evidence type="ECO:0000256" key="2">
    <source>
        <dbReference type="SAM" id="MobiDB-lite"/>
    </source>
</evidence>
<dbReference type="Proteomes" id="UP000541610">
    <property type="component" value="Unassembled WGS sequence"/>
</dbReference>
<feature type="domain" description="Kinesin motor" evidence="3">
    <location>
        <begin position="44"/>
        <end position="422"/>
    </location>
</feature>
<dbReference type="InterPro" id="IPR027417">
    <property type="entry name" value="P-loop_NTPase"/>
</dbReference>
<dbReference type="GO" id="GO:0007018">
    <property type="term" value="P:microtubule-based movement"/>
    <property type="evidence" value="ECO:0007669"/>
    <property type="project" value="InterPro"/>
</dbReference>
<dbReference type="AlphaFoldDB" id="A0A7J6N4J3"/>
<dbReference type="PROSITE" id="PS50067">
    <property type="entry name" value="KINESIN_MOTOR_2"/>
    <property type="match status" value="1"/>
</dbReference>
<feature type="binding site" evidence="1">
    <location>
        <begin position="162"/>
        <end position="169"/>
    </location>
    <ligand>
        <name>ATP</name>
        <dbReference type="ChEBI" id="CHEBI:30616"/>
    </ligand>
</feature>
<accession>A0A7J6N4J3</accession>
<evidence type="ECO:0000313" key="4">
    <source>
        <dbReference type="EMBL" id="KAF4678838.1"/>
    </source>
</evidence>
<protein>
    <recommendedName>
        <fullName evidence="3">Kinesin motor domain-containing protein</fullName>
    </recommendedName>
</protein>
<dbReference type="OrthoDB" id="3176171at2759"/>
<organism evidence="4 5">
    <name type="scientific">Perkinsus olseni</name>
    <name type="common">Perkinsus atlanticus</name>
    <dbReference type="NCBI Taxonomy" id="32597"/>
    <lineage>
        <taxon>Eukaryota</taxon>
        <taxon>Sar</taxon>
        <taxon>Alveolata</taxon>
        <taxon>Perkinsozoa</taxon>
        <taxon>Perkinsea</taxon>
        <taxon>Perkinsida</taxon>
        <taxon>Perkinsidae</taxon>
        <taxon>Perkinsus</taxon>
    </lineage>
</organism>
<comment type="similarity">
    <text evidence="1">Belongs to the TRAFAC class myosin-kinesin ATPase superfamily. Kinesin family.</text>
</comment>
<dbReference type="Pfam" id="PF00225">
    <property type="entry name" value="Kinesin"/>
    <property type="match status" value="1"/>
</dbReference>
<keyword evidence="1" id="KW-0547">Nucleotide-binding</keyword>
<dbReference type="GO" id="GO:0008017">
    <property type="term" value="F:microtubule binding"/>
    <property type="evidence" value="ECO:0007669"/>
    <property type="project" value="InterPro"/>
</dbReference>
<keyword evidence="1" id="KW-0067">ATP-binding</keyword>
<name>A0A7J6N4J3_PEROL</name>
<dbReference type="SUPFAM" id="SSF52540">
    <property type="entry name" value="P-loop containing nucleoside triphosphate hydrolases"/>
    <property type="match status" value="1"/>
</dbReference>
<dbReference type="GO" id="GO:0005524">
    <property type="term" value="F:ATP binding"/>
    <property type="evidence" value="ECO:0007669"/>
    <property type="project" value="UniProtKB-UniRule"/>
</dbReference>
<sequence length="596" mass="66191">MSATLRGGSNTVEESTAAGSPPESVDDLSVDGDPVRPTGFQQKPLRTFARLRPLHVPAERGLRSRPRGFCYEVISKDNDLAGSVTPQRPGDRVVGAMLRMKCEDDTSPGRASRDLVGRDSYTFPFHRVLGTEVSQEESFREVALPVLESCMRGHNGCIFCYGQTGSGKTYTMSGGEGYAERGIIPRCIEELFAAVKRYHSSNPGAVTNISVSYLEVYNENAYDLLGESVNPRTPIENWPKVSILEDENGEVVLRNLSLHTTDSEDEALDMFMLGNVNRMVSSTAANMASSRSHTIFTLEVEQRAPGKETGTDLLRRWKLHLVDLAGSERVWKKNNLNSQVLQEAKYINRSLHFLEQVINSLQLKANGQRFHVPYRNSLLTSVLRDSLAGNCMTVMVANIAVNLEAFDESVATCRFAQRCSRLINSVRCTDRVDWETMCKRMTRANRALMERVALLEGEVAGHEEVKTSKSGEPSSVPMTTTVDRFVFAEPVPAEVSDTWSVREVLQNTDANLAKHPKDRRKYLLSQLRAQGLDIRFSCVADLCSIIQVLNAKLELTDEEKRVLRRQLITELQKRQLETAEVSVSADPGSTPGGAAL</sequence>
<keyword evidence="1" id="KW-0505">Motor protein</keyword>
<dbReference type="PRINTS" id="PR00380">
    <property type="entry name" value="KINESINHEAVY"/>
</dbReference>
<dbReference type="InterPro" id="IPR001752">
    <property type="entry name" value="Kinesin_motor_dom"/>
</dbReference>
<gene>
    <name evidence="4" type="ORF">FOZ60_015975</name>
</gene>
<dbReference type="InterPro" id="IPR027640">
    <property type="entry name" value="Kinesin-like_fam"/>
</dbReference>
<evidence type="ECO:0000313" key="5">
    <source>
        <dbReference type="Proteomes" id="UP000541610"/>
    </source>
</evidence>
<evidence type="ECO:0000259" key="3">
    <source>
        <dbReference type="PROSITE" id="PS50067"/>
    </source>
</evidence>
<dbReference type="InterPro" id="IPR036961">
    <property type="entry name" value="Kinesin_motor_dom_sf"/>
</dbReference>
<dbReference type="Gene3D" id="3.40.850.10">
    <property type="entry name" value="Kinesin motor domain"/>
    <property type="match status" value="1"/>
</dbReference>
<feature type="compositionally biased region" description="Polar residues" evidence="2">
    <location>
        <begin position="1"/>
        <end position="18"/>
    </location>
</feature>
<dbReference type="PANTHER" id="PTHR47968:SF67">
    <property type="entry name" value="KINESIN MOTOR DOMAIN-CONTAINING PROTEIN"/>
    <property type="match status" value="1"/>
</dbReference>
<dbReference type="EMBL" id="JABANP010000827">
    <property type="protein sequence ID" value="KAF4678838.1"/>
    <property type="molecule type" value="Genomic_DNA"/>
</dbReference>
<proteinExistence type="inferred from homology"/>
<dbReference type="PANTHER" id="PTHR47968">
    <property type="entry name" value="CENTROMERE PROTEIN E"/>
    <property type="match status" value="1"/>
</dbReference>
<evidence type="ECO:0000256" key="1">
    <source>
        <dbReference type="PROSITE-ProRule" id="PRU00283"/>
    </source>
</evidence>
<comment type="caution">
    <text evidence="4">The sequence shown here is derived from an EMBL/GenBank/DDBJ whole genome shotgun (WGS) entry which is preliminary data.</text>
</comment>
<dbReference type="SMART" id="SM00129">
    <property type="entry name" value="KISc"/>
    <property type="match status" value="1"/>
</dbReference>